<proteinExistence type="predicted"/>
<reference evidence="2" key="1">
    <citation type="submission" date="2020-05" db="EMBL/GenBank/DDBJ databases">
        <authorList>
            <person name="Chiriac C."/>
            <person name="Salcher M."/>
            <person name="Ghai R."/>
            <person name="Kavagutti S V."/>
        </authorList>
    </citation>
    <scope>NUCLEOTIDE SEQUENCE</scope>
</reference>
<dbReference type="EMBL" id="CAFAAW010000039">
    <property type="protein sequence ID" value="CAB4809172.1"/>
    <property type="molecule type" value="Genomic_DNA"/>
</dbReference>
<evidence type="ECO:0000313" key="1">
    <source>
        <dbReference type="EMBL" id="CAB4616678.1"/>
    </source>
</evidence>
<organism evidence="2">
    <name type="scientific">freshwater metagenome</name>
    <dbReference type="NCBI Taxonomy" id="449393"/>
    <lineage>
        <taxon>unclassified sequences</taxon>
        <taxon>metagenomes</taxon>
        <taxon>ecological metagenomes</taxon>
    </lineage>
</organism>
<gene>
    <name evidence="1" type="ORF">UFOPK1854_00891</name>
    <name evidence="2" type="ORF">UFOPK3120_00469</name>
</gene>
<dbReference type="AlphaFoldDB" id="A0A6J6YIJ7"/>
<protein>
    <submittedName>
        <fullName evidence="2">Unannotated protein</fullName>
    </submittedName>
</protein>
<sequence>MIESILITFSPCTNAPPRFLTARIICAAASIGWHCASCGYKTPNSTFLEINGSNFCNSAPFTSCASIPAARCKAASFFKSAIPFSLLETTTPPLSSNSKPPSISAFTSNQASRDLRAKVNSGLGSLSETKIFPSPAPVVPLATGPRSITKTFNPAFVKASALQAPTTPAPMTIASGDLTP</sequence>
<evidence type="ECO:0000313" key="2">
    <source>
        <dbReference type="EMBL" id="CAB4809172.1"/>
    </source>
</evidence>
<name>A0A6J6YIJ7_9ZZZZ</name>
<accession>A0A6J6YIJ7</accession>
<dbReference type="EMBL" id="CAEZUT010000114">
    <property type="protein sequence ID" value="CAB4616678.1"/>
    <property type="molecule type" value="Genomic_DNA"/>
</dbReference>